<gene>
    <name evidence="20" type="ORF">AR438_16600</name>
</gene>
<organism evidence="20 21">
    <name type="scientific">Chryseobacterium aquaticum</name>
    <dbReference type="NCBI Taxonomy" id="452084"/>
    <lineage>
        <taxon>Bacteria</taxon>
        <taxon>Pseudomonadati</taxon>
        <taxon>Bacteroidota</taxon>
        <taxon>Flavobacteriia</taxon>
        <taxon>Flavobacteriales</taxon>
        <taxon>Weeksellaceae</taxon>
        <taxon>Chryseobacterium group</taxon>
        <taxon>Chryseobacterium</taxon>
    </lineage>
</organism>
<feature type="domain" description="Homoserine dehydrogenase catalytic" evidence="17">
    <location>
        <begin position="307"/>
        <end position="508"/>
    </location>
</feature>
<evidence type="ECO:0000256" key="9">
    <source>
        <dbReference type="ARBA" id="ARBA00022857"/>
    </source>
</evidence>
<dbReference type="InterPro" id="IPR011147">
    <property type="entry name" value="Bifunc_Aspkin/hSer_DH"/>
</dbReference>
<dbReference type="PANTHER" id="PTHR43070">
    <property type="match status" value="1"/>
</dbReference>
<evidence type="ECO:0000256" key="16">
    <source>
        <dbReference type="RuleBase" id="RU004171"/>
    </source>
</evidence>
<evidence type="ECO:0000259" key="18">
    <source>
        <dbReference type="Pfam" id="PF03447"/>
    </source>
</evidence>
<comment type="catalytic activity">
    <reaction evidence="14">
        <text>L-homoserine + NAD(+) = L-aspartate 4-semialdehyde + NADH + H(+)</text>
        <dbReference type="Rhea" id="RHEA:15757"/>
        <dbReference type="ChEBI" id="CHEBI:15378"/>
        <dbReference type="ChEBI" id="CHEBI:57476"/>
        <dbReference type="ChEBI" id="CHEBI:57540"/>
        <dbReference type="ChEBI" id="CHEBI:57945"/>
        <dbReference type="ChEBI" id="CHEBI:537519"/>
        <dbReference type="EC" id="1.1.1.3"/>
    </reaction>
    <physiologicalReaction direction="right-to-left" evidence="14">
        <dbReference type="Rhea" id="RHEA:15759"/>
    </physiologicalReaction>
</comment>
<keyword evidence="4 15" id="KW-0028">Amino-acid biosynthesis</keyword>
<keyword evidence="11" id="KW-0457">Lysine biosynthesis</keyword>
<dbReference type="Pfam" id="PF22468">
    <property type="entry name" value="ACT_9"/>
    <property type="match status" value="1"/>
</dbReference>
<comment type="cofactor">
    <cofactor evidence="1">
        <name>a metal cation</name>
        <dbReference type="ChEBI" id="CHEBI:25213"/>
    </cofactor>
</comment>
<feature type="domain" description="Aspartate/homoserine dehydrogenase NAD-binding" evidence="18">
    <location>
        <begin position="165"/>
        <end position="299"/>
    </location>
</feature>
<dbReference type="EMBL" id="LLYZ01000021">
    <property type="protein sequence ID" value="KQK24252.1"/>
    <property type="molecule type" value="Genomic_DNA"/>
</dbReference>
<dbReference type="InterPro" id="IPR019811">
    <property type="entry name" value="HDH_CS"/>
</dbReference>
<evidence type="ECO:0000256" key="15">
    <source>
        <dbReference type="RuleBase" id="RU000579"/>
    </source>
</evidence>
<evidence type="ECO:0000256" key="2">
    <source>
        <dbReference type="ARBA" id="ARBA00005056"/>
    </source>
</evidence>
<dbReference type="GO" id="GO:0005524">
    <property type="term" value="F:ATP binding"/>
    <property type="evidence" value="ECO:0007669"/>
    <property type="project" value="UniProtKB-KW"/>
</dbReference>
<dbReference type="Gene3D" id="3.30.360.10">
    <property type="entry name" value="Dihydrodipicolinate Reductase, domain 2"/>
    <property type="match status" value="1"/>
</dbReference>
<evidence type="ECO:0000256" key="6">
    <source>
        <dbReference type="ARBA" id="ARBA00022741"/>
    </source>
</evidence>
<dbReference type="UniPathway" id="UPA00034">
    <property type="reaction ID" value="UER00015"/>
</dbReference>
<dbReference type="InterPro" id="IPR005106">
    <property type="entry name" value="Asp/hSer_DH_NAD-bd"/>
</dbReference>
<keyword evidence="5 15" id="KW-0791">Threonine biosynthesis</keyword>
<dbReference type="InterPro" id="IPR054352">
    <property type="entry name" value="ACT_Aspartokinase"/>
</dbReference>
<keyword evidence="7" id="KW-0418">Kinase</keyword>
<dbReference type="GO" id="GO:0009088">
    <property type="term" value="P:threonine biosynthetic process"/>
    <property type="evidence" value="ECO:0007669"/>
    <property type="project" value="UniProtKB-UniPathway"/>
</dbReference>
<evidence type="ECO:0000256" key="1">
    <source>
        <dbReference type="ARBA" id="ARBA00001920"/>
    </source>
</evidence>
<dbReference type="UniPathway" id="UPA00050">
    <property type="reaction ID" value="UER00063"/>
</dbReference>
<comment type="pathway">
    <text evidence="3 15">Amino-acid biosynthesis; L-methionine biosynthesis via de novo pathway; L-homoserine from L-aspartate: step 3/3.</text>
</comment>
<comment type="caution">
    <text evidence="20">The sequence shown here is derived from an EMBL/GenBank/DDBJ whole genome shotgun (WGS) entry which is preliminary data.</text>
</comment>
<comment type="similarity">
    <text evidence="16">Belongs to the homoserine dehydrogenase family.</text>
</comment>
<evidence type="ECO:0000256" key="5">
    <source>
        <dbReference type="ARBA" id="ARBA00022697"/>
    </source>
</evidence>
<evidence type="ECO:0000256" key="11">
    <source>
        <dbReference type="ARBA" id="ARBA00023154"/>
    </source>
</evidence>
<dbReference type="Proteomes" id="UP000051682">
    <property type="component" value="Unassembled WGS sequence"/>
</dbReference>
<evidence type="ECO:0000313" key="21">
    <source>
        <dbReference type="Proteomes" id="UP000051682"/>
    </source>
</evidence>
<keyword evidence="10 15" id="KW-0560">Oxidoreductase</keyword>
<dbReference type="Gene3D" id="3.30.2130.10">
    <property type="entry name" value="VC0802-like"/>
    <property type="match status" value="1"/>
</dbReference>
<dbReference type="EC" id="1.1.1.3" evidence="15"/>
<accession>A0A0Q3KJ86</accession>
<dbReference type="SUPFAM" id="SSF51735">
    <property type="entry name" value="NAD(P)-binding Rossmann-fold domains"/>
    <property type="match status" value="1"/>
</dbReference>
<evidence type="ECO:0000256" key="12">
    <source>
        <dbReference type="ARBA" id="ARBA00023167"/>
    </source>
</evidence>
<evidence type="ECO:0000256" key="7">
    <source>
        <dbReference type="ARBA" id="ARBA00022777"/>
    </source>
</evidence>
<evidence type="ECO:0000256" key="14">
    <source>
        <dbReference type="ARBA" id="ARBA00049031"/>
    </source>
</evidence>
<dbReference type="InterPro" id="IPR001342">
    <property type="entry name" value="HDH_cat"/>
</dbReference>
<evidence type="ECO:0000256" key="10">
    <source>
        <dbReference type="ARBA" id="ARBA00023002"/>
    </source>
</evidence>
<dbReference type="Pfam" id="PF03447">
    <property type="entry name" value="NAD_binding_3"/>
    <property type="match status" value="1"/>
</dbReference>
<name>A0A0Q3KJ86_9FLAO</name>
<dbReference type="UniPathway" id="UPA00051">
    <property type="reaction ID" value="UER00465"/>
</dbReference>
<keyword evidence="21" id="KW-1185">Reference proteome</keyword>
<keyword evidence="6" id="KW-0547">Nucleotide-binding</keyword>
<dbReference type="PANTHER" id="PTHR43070:SF5">
    <property type="entry name" value="HOMOSERINE DEHYDROGENASE"/>
    <property type="match status" value="1"/>
</dbReference>
<evidence type="ECO:0000313" key="20">
    <source>
        <dbReference type="EMBL" id="KQK24252.1"/>
    </source>
</evidence>
<evidence type="ECO:0000256" key="3">
    <source>
        <dbReference type="ARBA" id="ARBA00005062"/>
    </source>
</evidence>
<comment type="catalytic activity">
    <reaction evidence="13">
        <text>L-homoserine + NADP(+) = L-aspartate 4-semialdehyde + NADPH + H(+)</text>
        <dbReference type="Rhea" id="RHEA:15761"/>
        <dbReference type="ChEBI" id="CHEBI:15378"/>
        <dbReference type="ChEBI" id="CHEBI:57476"/>
        <dbReference type="ChEBI" id="CHEBI:57783"/>
        <dbReference type="ChEBI" id="CHEBI:58349"/>
        <dbReference type="ChEBI" id="CHEBI:537519"/>
        <dbReference type="EC" id="1.1.1.3"/>
    </reaction>
    <physiologicalReaction direction="right-to-left" evidence="13">
        <dbReference type="Rhea" id="RHEA:15763"/>
    </physiologicalReaction>
</comment>
<evidence type="ECO:0000256" key="13">
    <source>
        <dbReference type="ARBA" id="ARBA00048841"/>
    </source>
</evidence>
<dbReference type="GO" id="GO:0009090">
    <property type="term" value="P:homoserine biosynthetic process"/>
    <property type="evidence" value="ECO:0007669"/>
    <property type="project" value="UniProtKB-ARBA"/>
</dbReference>
<dbReference type="GO" id="GO:0004412">
    <property type="term" value="F:homoserine dehydrogenase activity"/>
    <property type="evidence" value="ECO:0007669"/>
    <property type="project" value="UniProtKB-EC"/>
</dbReference>
<proteinExistence type="inferred from homology"/>
<keyword evidence="12 15" id="KW-0486">Methionine biosynthesis</keyword>
<evidence type="ECO:0000256" key="4">
    <source>
        <dbReference type="ARBA" id="ARBA00022605"/>
    </source>
</evidence>
<keyword evidence="9 15" id="KW-0521">NADP</keyword>
<comment type="pathway">
    <text evidence="2 15">Amino-acid biosynthesis; L-threonine biosynthesis; L-threonine from L-aspartate: step 3/5.</text>
</comment>
<dbReference type="SUPFAM" id="SSF55021">
    <property type="entry name" value="ACT-like"/>
    <property type="match status" value="1"/>
</dbReference>
<reference evidence="20 21" key="1">
    <citation type="submission" date="2015-10" db="EMBL/GenBank/DDBJ databases">
        <title>Chryseobacterium aquaticum genome.</title>
        <authorList>
            <person name="Newman J.D."/>
            <person name="Ferguson M.B."/>
            <person name="Miller J.R."/>
        </authorList>
    </citation>
    <scope>NUCLEOTIDE SEQUENCE [LARGE SCALE GENOMIC DNA]</scope>
    <source>
        <strain evidence="20 21">KCTC 12483</strain>
    </source>
</reference>
<dbReference type="InterPro" id="IPR045865">
    <property type="entry name" value="ACT-like_dom_sf"/>
</dbReference>
<dbReference type="Gene3D" id="3.40.50.720">
    <property type="entry name" value="NAD(P)-binding Rossmann-like Domain"/>
    <property type="match status" value="1"/>
</dbReference>
<dbReference type="AlphaFoldDB" id="A0A0Q3KJ86"/>
<dbReference type="RefSeq" id="WP_056017576.1">
    <property type="nucleotide sequence ID" value="NZ_LLYZ01000021.1"/>
</dbReference>
<dbReference type="FunFam" id="3.30.360.10:FF:000006">
    <property type="entry name" value="Bifunctional aspartokinase/homoserine dehydrogenase"/>
    <property type="match status" value="1"/>
</dbReference>
<evidence type="ECO:0000259" key="19">
    <source>
        <dbReference type="Pfam" id="PF22468"/>
    </source>
</evidence>
<dbReference type="PROSITE" id="PS01042">
    <property type="entry name" value="HOMOSER_DHGENASE"/>
    <property type="match status" value="1"/>
</dbReference>
<dbReference type="GO" id="GO:0004072">
    <property type="term" value="F:aspartate kinase activity"/>
    <property type="evidence" value="ECO:0007669"/>
    <property type="project" value="UniProtKB-ARBA"/>
</dbReference>
<dbReference type="GO" id="GO:0050661">
    <property type="term" value="F:NADP binding"/>
    <property type="evidence" value="ECO:0007669"/>
    <property type="project" value="InterPro"/>
</dbReference>
<feature type="domain" description="Aspartokinase ACT" evidence="19">
    <location>
        <begin position="21"/>
        <end position="78"/>
    </location>
</feature>
<keyword evidence="7" id="KW-0808">Transferase</keyword>
<dbReference type="GO" id="GO:0009089">
    <property type="term" value="P:lysine biosynthetic process via diaminopimelate"/>
    <property type="evidence" value="ECO:0007669"/>
    <property type="project" value="UniProtKB-UniPathway"/>
</dbReference>
<dbReference type="InterPro" id="IPR036291">
    <property type="entry name" value="NAD(P)-bd_dom_sf"/>
</dbReference>
<evidence type="ECO:0000259" key="17">
    <source>
        <dbReference type="Pfam" id="PF00742"/>
    </source>
</evidence>
<dbReference type="Pfam" id="PF00742">
    <property type="entry name" value="Homoserine_dh"/>
    <property type="match status" value="1"/>
</dbReference>
<dbReference type="OrthoDB" id="9799110at2"/>
<dbReference type="STRING" id="452084.AR438_16600"/>
<sequence>MSKINAKEIKFLKNRSIIKFEGEDFLGEIGIDGRIFKALTLARISVGVISQQAIENGISILVHENDSEKAVNCLIDEFEPERKSGKVSQIYSINNVSVLGFVAEDFNKVLAELARNNVFPLLLNQIAAEKRVNIVVTSSQDEKAKNIIESEISKKPKTVHLAIIGHGNVGKTLIEQVLESSEEIKRRKKIDLKLVAVANSRKIAFNKKGFDNNWNDEVLTAESPSDVQELIKFSKENQLENLIVVDNTASKDFVKNYHTLAENGFDLVSSNKIFNTLPISEYRQLRYTLNKNNRRYLYETNVGAGLPLIDTIKLLHLSGENITRIKGVFSGTLSYVFNNFSLRDDKFSTIINEALEKGYTEPDPREDLSGNDVARKLLILARELDLINEFEDIKIQNLVPESLLSVSKSEFLSRLDELDVEYQKIKENQEEGHVLRYVGDLHGDLQKEKGELDVKLISVPATSALGQLKGSDSIFEIYTESYGENPIVIMGAGAGAIVTARGVFGDILRVSETK</sequence>
<dbReference type="SUPFAM" id="SSF55347">
    <property type="entry name" value="Glyceraldehyde-3-phosphate dehydrogenase-like, C-terminal domain"/>
    <property type="match status" value="1"/>
</dbReference>
<evidence type="ECO:0000256" key="8">
    <source>
        <dbReference type="ARBA" id="ARBA00022840"/>
    </source>
</evidence>
<protein>
    <recommendedName>
        <fullName evidence="15">Homoserine dehydrogenase</fullName>
        <ecNumber evidence="15">1.1.1.3</ecNumber>
    </recommendedName>
</protein>
<keyword evidence="8" id="KW-0067">ATP-binding</keyword>
<dbReference type="GO" id="GO:0009086">
    <property type="term" value="P:methionine biosynthetic process"/>
    <property type="evidence" value="ECO:0007669"/>
    <property type="project" value="UniProtKB-KW"/>
</dbReference>